<reference evidence="2 3" key="1">
    <citation type="submission" date="2018-05" db="EMBL/GenBank/DDBJ databases">
        <title>Genomic Encyclopedia of Type Strains, Phase IV (KMG-IV): sequencing the most valuable type-strain genomes for metagenomic binning, comparative biology and taxonomic classification.</title>
        <authorList>
            <person name="Goeker M."/>
        </authorList>
    </citation>
    <scope>NUCLEOTIDE SEQUENCE [LARGE SCALE GENOMIC DNA]</scope>
    <source>
        <strain evidence="2 3">DSM 16097</strain>
    </source>
</reference>
<keyword evidence="1" id="KW-0732">Signal</keyword>
<evidence type="ECO:0000313" key="2">
    <source>
        <dbReference type="EMBL" id="PWK59673.1"/>
    </source>
</evidence>
<accession>A0A316GF85</accession>
<dbReference type="EMBL" id="QGGW01000007">
    <property type="protein sequence ID" value="PWK59673.1"/>
    <property type="molecule type" value="Genomic_DNA"/>
</dbReference>
<sequence>MRVYPLSHCPQAARFCFMAVAAALVAGCVSENSAALERAQRQNLTSETALNAQIMYDRGREQRCSRDPSRWEC</sequence>
<feature type="signal peptide" evidence="1">
    <location>
        <begin position="1"/>
        <end position="34"/>
    </location>
</feature>
<feature type="chain" id="PRO_5016359435" description="Lipoprotein" evidence="1">
    <location>
        <begin position="35"/>
        <end position="73"/>
    </location>
</feature>
<keyword evidence="3" id="KW-1185">Reference proteome</keyword>
<comment type="caution">
    <text evidence="2">The sequence shown here is derived from an EMBL/GenBank/DDBJ whole genome shotgun (WGS) entry which is preliminary data.</text>
</comment>
<organism evidence="2 3">
    <name type="scientific">Roseicyclus mahoneyensis</name>
    <dbReference type="NCBI Taxonomy" id="164332"/>
    <lineage>
        <taxon>Bacteria</taxon>
        <taxon>Pseudomonadati</taxon>
        <taxon>Pseudomonadota</taxon>
        <taxon>Alphaproteobacteria</taxon>
        <taxon>Rhodobacterales</taxon>
        <taxon>Roseobacteraceae</taxon>
        <taxon>Roseicyclus</taxon>
    </lineage>
</organism>
<proteinExistence type="predicted"/>
<evidence type="ECO:0008006" key="4">
    <source>
        <dbReference type="Google" id="ProtNLM"/>
    </source>
</evidence>
<evidence type="ECO:0000256" key="1">
    <source>
        <dbReference type="SAM" id="SignalP"/>
    </source>
</evidence>
<name>A0A316GF85_9RHOB</name>
<dbReference type="Proteomes" id="UP000245708">
    <property type="component" value="Unassembled WGS sequence"/>
</dbReference>
<protein>
    <recommendedName>
        <fullName evidence="4">Lipoprotein</fullName>
    </recommendedName>
</protein>
<gene>
    <name evidence="2" type="ORF">C7455_107218</name>
</gene>
<dbReference type="PROSITE" id="PS51257">
    <property type="entry name" value="PROKAR_LIPOPROTEIN"/>
    <property type="match status" value="1"/>
</dbReference>
<evidence type="ECO:0000313" key="3">
    <source>
        <dbReference type="Proteomes" id="UP000245708"/>
    </source>
</evidence>
<dbReference type="AlphaFoldDB" id="A0A316GF85"/>